<organism evidence="7 8">
    <name type="scientific">Lacticaseibacillus paracasei subsp. paracasei Lpp71</name>
    <dbReference type="NCBI Taxonomy" id="1256207"/>
    <lineage>
        <taxon>Bacteria</taxon>
        <taxon>Bacillati</taxon>
        <taxon>Bacillota</taxon>
        <taxon>Bacilli</taxon>
        <taxon>Lactobacillales</taxon>
        <taxon>Lactobacillaceae</taxon>
        <taxon>Lacticaseibacillus</taxon>
    </lineage>
</organism>
<dbReference type="AlphaFoldDB" id="A0A8E0MEY2"/>
<evidence type="ECO:0000256" key="4">
    <source>
        <dbReference type="ARBA" id="ARBA00023002"/>
    </source>
</evidence>
<keyword evidence="4 5" id="KW-0560">Oxidoreductase</keyword>
<comment type="similarity">
    <text evidence="1 5">Belongs to the flavin oxidoreductase frp family.</text>
</comment>
<feature type="domain" description="Nitroreductase" evidence="6">
    <location>
        <begin position="5"/>
        <end position="155"/>
    </location>
</feature>
<keyword evidence="2 5" id="KW-0285">Flavoprotein</keyword>
<dbReference type="InterPro" id="IPR029479">
    <property type="entry name" value="Nitroreductase"/>
</dbReference>
<dbReference type="Gene3D" id="3.40.109.10">
    <property type="entry name" value="NADH Oxidase"/>
    <property type="match status" value="1"/>
</dbReference>
<evidence type="ECO:0000256" key="2">
    <source>
        <dbReference type="ARBA" id="ARBA00022630"/>
    </source>
</evidence>
<name>A0A8E0MEY2_LACPA</name>
<evidence type="ECO:0000256" key="1">
    <source>
        <dbReference type="ARBA" id="ARBA00008366"/>
    </source>
</evidence>
<dbReference type="InterPro" id="IPR000415">
    <property type="entry name" value="Nitroreductase-like"/>
</dbReference>
<evidence type="ECO:0000313" key="8">
    <source>
        <dbReference type="Proteomes" id="UP000014252"/>
    </source>
</evidence>
<dbReference type="Pfam" id="PF00881">
    <property type="entry name" value="Nitroreductase"/>
    <property type="match status" value="1"/>
</dbReference>
<dbReference type="EMBL" id="ANKD01000022">
    <property type="protein sequence ID" value="EPC77983.1"/>
    <property type="molecule type" value="Genomic_DNA"/>
</dbReference>
<evidence type="ECO:0000256" key="3">
    <source>
        <dbReference type="ARBA" id="ARBA00022643"/>
    </source>
</evidence>
<dbReference type="Proteomes" id="UP000014252">
    <property type="component" value="Unassembled WGS sequence"/>
</dbReference>
<accession>A0A8E0MEY2</accession>
<dbReference type="InterPro" id="IPR016446">
    <property type="entry name" value="Flavin_OxRdtase_Frp"/>
</dbReference>
<proteinExistence type="inferred from homology"/>
<keyword evidence="3 5" id="KW-0288">FMN</keyword>
<dbReference type="GO" id="GO:0016491">
    <property type="term" value="F:oxidoreductase activity"/>
    <property type="evidence" value="ECO:0007669"/>
    <property type="project" value="UniProtKB-UniRule"/>
</dbReference>
<keyword evidence="5" id="KW-0521">NADP</keyword>
<evidence type="ECO:0000313" key="7">
    <source>
        <dbReference type="EMBL" id="EPC77983.1"/>
    </source>
</evidence>
<evidence type="ECO:0000259" key="6">
    <source>
        <dbReference type="Pfam" id="PF00881"/>
    </source>
</evidence>
<sequence>MFLDHRTIRKFSTQQVDPQCLNRLITVAQHTATSHFLQSFSIIHITDSALRSQIAAISHQTYVDGNGNGELLIFVADQYRADLCADHPNQLSSTDKFIQAASDTLLAAENLVDAAENQGLGTVILGSILNDPKQLISLLHLPNLTFPICGVIVGYPDQKPNFKPRMPQSLMSFDNTYHLPDDWKTQLTDYDHVIQHYYATRDTNQREETFSHLLANGAAHTPKKRSELLDALHQQGFCLK</sequence>
<dbReference type="PANTHER" id="PTHR43425">
    <property type="entry name" value="OXYGEN-INSENSITIVE NADPH NITROREDUCTASE"/>
    <property type="match status" value="1"/>
</dbReference>
<dbReference type="PIRSF" id="PIRSF005426">
    <property type="entry name" value="Frp"/>
    <property type="match status" value="1"/>
</dbReference>
<gene>
    <name evidence="7" type="ORF">Lpp71_00490</name>
</gene>
<comment type="caution">
    <text evidence="7">The sequence shown here is derived from an EMBL/GenBank/DDBJ whole genome shotgun (WGS) entry which is preliminary data.</text>
</comment>
<evidence type="ECO:0000256" key="5">
    <source>
        <dbReference type="PIRNR" id="PIRNR005426"/>
    </source>
</evidence>
<protein>
    <submittedName>
        <fullName evidence="7">Nitroreductase</fullName>
    </submittedName>
</protein>
<dbReference type="SUPFAM" id="SSF55469">
    <property type="entry name" value="FMN-dependent nitroreductase-like"/>
    <property type="match status" value="1"/>
</dbReference>
<reference evidence="7 8" key="1">
    <citation type="journal article" date="2013" name="PLoS ONE">
        <title>Lactobacillus paracasei comparative genomics: towards species pan-genome definition and exploitation of diversity.</title>
        <authorList>
            <person name="Smokvina T."/>
            <person name="Wels M."/>
            <person name="Polka J."/>
            <person name="Chervaux C."/>
            <person name="Brisse S."/>
            <person name="Boekhorst J."/>
            <person name="van Hylckama Vlieg J.E."/>
            <person name="Siezen R.J."/>
        </authorList>
    </citation>
    <scope>NUCLEOTIDE SEQUENCE [LARGE SCALE GENOMIC DNA]</scope>
    <source>
        <strain evidence="7 8">Lpp71</strain>
    </source>
</reference>
<dbReference type="PANTHER" id="PTHR43425:SF2">
    <property type="entry name" value="OXYGEN-INSENSITIVE NADPH NITROREDUCTASE"/>
    <property type="match status" value="1"/>
</dbReference>